<gene>
    <name evidence="1" type="ORF">sS8_2311</name>
</gene>
<proteinExistence type="predicted"/>
<reference evidence="1 2" key="1">
    <citation type="submission" date="2016-12" db="EMBL/GenBank/DDBJ databases">
        <title>Genome sequencing of Methylocaldum marinum.</title>
        <authorList>
            <person name="Takeuchi M."/>
            <person name="Kamagata Y."/>
            <person name="Hiraoka S."/>
            <person name="Oshima K."/>
            <person name="Hattori M."/>
            <person name="Iwasaki W."/>
        </authorList>
    </citation>
    <scope>NUCLEOTIDE SEQUENCE [LARGE SCALE GENOMIC DNA]</scope>
    <source>
        <strain evidence="1 2">S8</strain>
    </source>
</reference>
<dbReference type="AlphaFoldDB" id="A0A250KRF9"/>
<protein>
    <recommendedName>
        <fullName evidence="3">Exopolysaccharide biosynthesis operon protein EpsL</fullName>
    </recommendedName>
</protein>
<dbReference type="Pfam" id="PF10082">
    <property type="entry name" value="BBP2_2"/>
    <property type="match status" value="1"/>
</dbReference>
<dbReference type="NCBIfam" id="TIGR03014">
    <property type="entry name" value="EpsL"/>
    <property type="match status" value="1"/>
</dbReference>
<evidence type="ECO:0000313" key="2">
    <source>
        <dbReference type="Proteomes" id="UP000266313"/>
    </source>
</evidence>
<keyword evidence="2" id="KW-1185">Reference proteome</keyword>
<evidence type="ECO:0008006" key="3">
    <source>
        <dbReference type="Google" id="ProtNLM"/>
    </source>
</evidence>
<dbReference type="EMBL" id="AP017928">
    <property type="protein sequence ID" value="BBA34263.1"/>
    <property type="molecule type" value="Genomic_DNA"/>
</dbReference>
<accession>A0A250KRF9</accession>
<dbReference type="InterPro" id="IPR018759">
    <property type="entry name" value="BBP2_2"/>
</dbReference>
<dbReference type="SUPFAM" id="SSF56935">
    <property type="entry name" value="Porins"/>
    <property type="match status" value="1"/>
</dbReference>
<organism evidence="1 2">
    <name type="scientific">Methylocaldum marinum</name>
    <dbReference type="NCBI Taxonomy" id="1432792"/>
    <lineage>
        <taxon>Bacteria</taxon>
        <taxon>Pseudomonadati</taxon>
        <taxon>Pseudomonadota</taxon>
        <taxon>Gammaproteobacteria</taxon>
        <taxon>Methylococcales</taxon>
        <taxon>Methylococcaceae</taxon>
        <taxon>Methylocaldum</taxon>
    </lineage>
</organism>
<name>A0A250KRF9_9GAMM</name>
<dbReference type="Proteomes" id="UP000266313">
    <property type="component" value="Chromosome"/>
</dbReference>
<dbReference type="InterPro" id="IPR017465">
    <property type="entry name" value="EpsL_proteobac"/>
</dbReference>
<sequence length="366" mass="42010">MIYEDNLFRLSDGIDAKSLTGKAERWDLNNRLSAGAKLYFPLGLQEFTFQGSMGDNRYVNNDQLDHISLSGKGIWKWQVGKSFTGTMNYGYRRYMGRFVNTRFFGKDLISDDTALFDINYRPNASWRLNAKYQWLDSQHSASERRFLDFTSNTGIMGIHYQSPAANSIGLQFRHTDARLPNRERRLSTLIDNRYKEYEFGAVYNWKITGKSVLDGHISYLIRSHEEFSQRDFEGEIWQVNYQWTPTGKTSIALSAWRNLLTGTQDLTASYIIANGFSISPTWSATSKISVQAKFSWEEQEYAGDPDLGAREKTRMDTVLNGQLSLSYDFTDHGQLNIGYRAGGRDSSRVLSDYEYNTVFANAILSF</sequence>
<evidence type="ECO:0000313" key="1">
    <source>
        <dbReference type="EMBL" id="BBA34263.1"/>
    </source>
</evidence>
<dbReference type="KEGG" id="mmai:sS8_2311"/>